<organism evidence="1 2">
    <name type="scientific">Falseniella ignava CCUG 37419</name>
    <dbReference type="NCBI Taxonomy" id="883112"/>
    <lineage>
        <taxon>Bacteria</taxon>
        <taxon>Bacillati</taxon>
        <taxon>Bacillota</taxon>
        <taxon>Bacilli</taxon>
        <taxon>Lactobacillales</taxon>
        <taxon>Aerococcaceae</taxon>
        <taxon>Falseniella</taxon>
    </lineage>
</organism>
<gene>
    <name evidence="1" type="ORF">HMPREF9707_01106</name>
</gene>
<protein>
    <submittedName>
        <fullName evidence="1">Uncharacterized protein</fullName>
    </submittedName>
</protein>
<proteinExistence type="predicted"/>
<evidence type="ECO:0000313" key="1">
    <source>
        <dbReference type="EMBL" id="EKB55618.1"/>
    </source>
</evidence>
<accession>K1LZU6</accession>
<dbReference type="Proteomes" id="UP000005147">
    <property type="component" value="Unassembled WGS sequence"/>
</dbReference>
<sequence length="147" mass="17640">MVESWLCDSCGRKIESVEDGWIEWLKDRSTEKLYGLRIVHHQNDCMYDDRWQFDNNNALEKNMDLEHFLNQDGFMTLLSFISENEFKDNNEVLEVIKHLFIPDYEAARHHFGGAIQEEYFEPNTLKGFYRQSDIERTMDYMRDNGLL</sequence>
<evidence type="ECO:0000313" key="2">
    <source>
        <dbReference type="Proteomes" id="UP000005147"/>
    </source>
</evidence>
<keyword evidence="2" id="KW-1185">Reference proteome</keyword>
<dbReference type="HOGENOM" id="CLU_1794608_0_0_9"/>
<dbReference type="AlphaFoldDB" id="K1LZU6"/>
<dbReference type="PATRIC" id="fig|883112.3.peg.1103"/>
<comment type="caution">
    <text evidence="1">The sequence shown here is derived from an EMBL/GenBank/DDBJ whole genome shotgun (WGS) entry which is preliminary data.</text>
</comment>
<name>K1LZU6_9LACT</name>
<reference evidence="1 2" key="1">
    <citation type="submission" date="2012-07" db="EMBL/GenBank/DDBJ databases">
        <title>The Genome Sequence of Facklamia ignava CCUG 37419.</title>
        <authorList>
            <consortium name="The Broad Institute Genome Sequencing Platform"/>
            <person name="Earl A."/>
            <person name="Ward D."/>
            <person name="Feldgarden M."/>
            <person name="Gevers D."/>
            <person name="Huys G."/>
            <person name="Walker B."/>
            <person name="Young S.K."/>
            <person name="Zeng Q."/>
            <person name="Gargeya S."/>
            <person name="Fitzgerald M."/>
            <person name="Haas B."/>
            <person name="Abouelleil A."/>
            <person name="Alvarado L."/>
            <person name="Arachchi H.M."/>
            <person name="Berlin A.M."/>
            <person name="Chapman S.B."/>
            <person name="Goldberg J."/>
            <person name="Griggs A."/>
            <person name="Gujja S."/>
            <person name="Hansen M."/>
            <person name="Howarth C."/>
            <person name="Imamovic A."/>
            <person name="Larimer J."/>
            <person name="McCowen C."/>
            <person name="Montmayeur A."/>
            <person name="Murphy C."/>
            <person name="Neiman D."/>
            <person name="Pearson M."/>
            <person name="Priest M."/>
            <person name="Roberts A."/>
            <person name="Saif S."/>
            <person name="Shea T."/>
            <person name="Sisk P."/>
            <person name="Sykes S."/>
            <person name="Wortman J."/>
            <person name="Nusbaum C."/>
            <person name="Birren B."/>
        </authorList>
    </citation>
    <scope>NUCLEOTIDE SEQUENCE [LARGE SCALE GENOMIC DNA]</scope>
    <source>
        <strain evidence="1 2">CCUG 37419</strain>
    </source>
</reference>
<dbReference type="EMBL" id="AGZE01000028">
    <property type="protein sequence ID" value="EKB55618.1"/>
    <property type="molecule type" value="Genomic_DNA"/>
</dbReference>
<dbReference type="RefSeq" id="WP_006701752.1">
    <property type="nucleotide sequence ID" value="NZ_JH932301.1"/>
</dbReference>